<evidence type="ECO:0000256" key="4">
    <source>
        <dbReference type="ARBA" id="ARBA00023002"/>
    </source>
</evidence>
<dbReference type="GO" id="GO:0051213">
    <property type="term" value="F:dioxygenase activity"/>
    <property type="evidence" value="ECO:0007669"/>
    <property type="project" value="UniProtKB-KW"/>
</dbReference>
<accession>A0ABW3YYR5</accession>
<evidence type="ECO:0000256" key="2">
    <source>
        <dbReference type="ARBA" id="ARBA00022714"/>
    </source>
</evidence>
<keyword evidence="4 8" id="KW-0560">Oxidoreductase</keyword>
<dbReference type="PANTHER" id="PTHR43756:SF5">
    <property type="entry name" value="CHOLINE MONOOXYGENASE, CHLOROPLASTIC"/>
    <property type="match status" value="1"/>
</dbReference>
<dbReference type="EMBL" id="JBHTNF010000008">
    <property type="protein sequence ID" value="MFD1328975.1"/>
    <property type="molecule type" value="Genomic_DNA"/>
</dbReference>
<dbReference type="Gene3D" id="2.102.10.10">
    <property type="entry name" value="Rieske [2Fe-2S] iron-sulphur domain"/>
    <property type="match status" value="1"/>
</dbReference>
<evidence type="ECO:0000256" key="5">
    <source>
        <dbReference type="ARBA" id="ARBA00023004"/>
    </source>
</evidence>
<dbReference type="SUPFAM" id="SSF55961">
    <property type="entry name" value="Bet v1-like"/>
    <property type="match status" value="1"/>
</dbReference>
<keyword evidence="5" id="KW-0408">Iron</keyword>
<evidence type="ECO:0000256" key="6">
    <source>
        <dbReference type="ARBA" id="ARBA00023014"/>
    </source>
</evidence>
<dbReference type="InterPro" id="IPR001663">
    <property type="entry name" value="Rng_hydr_dOase-A"/>
</dbReference>
<dbReference type="PRINTS" id="PR00090">
    <property type="entry name" value="RNGDIOXGNASE"/>
</dbReference>
<keyword evidence="3" id="KW-0479">Metal-binding</keyword>
<evidence type="ECO:0000313" key="9">
    <source>
        <dbReference type="Proteomes" id="UP001597173"/>
    </source>
</evidence>
<evidence type="ECO:0000259" key="7">
    <source>
        <dbReference type="PROSITE" id="PS51296"/>
    </source>
</evidence>
<evidence type="ECO:0000256" key="1">
    <source>
        <dbReference type="ARBA" id="ARBA00001962"/>
    </source>
</evidence>
<dbReference type="RefSeq" id="WP_374836133.1">
    <property type="nucleotide sequence ID" value="NZ_JBHEEW010000002.1"/>
</dbReference>
<dbReference type="Gene3D" id="3.90.380.10">
    <property type="entry name" value="Naphthalene 1,2-dioxygenase Alpha Subunit, Chain A, domain 1"/>
    <property type="match status" value="1"/>
</dbReference>
<feature type="domain" description="Rieske" evidence="7">
    <location>
        <begin position="45"/>
        <end position="153"/>
    </location>
</feature>
<dbReference type="EC" id="1.14.13.-" evidence="8"/>
<dbReference type="Proteomes" id="UP001597173">
    <property type="component" value="Unassembled WGS sequence"/>
</dbReference>
<gene>
    <name evidence="8" type="ORF">ACFQ33_13865</name>
</gene>
<dbReference type="PROSITE" id="PS51296">
    <property type="entry name" value="RIESKE"/>
    <property type="match status" value="1"/>
</dbReference>
<evidence type="ECO:0000256" key="3">
    <source>
        <dbReference type="ARBA" id="ARBA00022723"/>
    </source>
</evidence>
<sequence length="382" mass="43385">MNEISAPPPGSPLLDRCPPSLPARAYFDPAWFATEEKAIWCRHWIYVGRDNDLPPMTMRRLFVGGQNLILVKDRDGDVTAFHNTCRHRGAELCAADEKPLKSKLIACPYHQWSYSLSGDLVRTPFVSATADFRKEDHGLFRVHVREWNGFLFVCLADSPPDFASAPDLGPNALDNWPMRSLVTGHTWVKNLACNWKIFWENYNECLHCPGIHPELSEMVPIYSKGYMAPNEAPDWRPETDRHDPVLKAGARSWTMDGRPCGPEFSGLTQAQRDAGQTFVTLVPTMFIVAHVDYVRAVSLRPLGPELTELKAEWLFPPDTLAAPEFNVDNVVDFASLVMRQDGEACEMNQRGLKSEKFERGTLMPQEFDVYRFQQWVQGAMEK</sequence>
<dbReference type="Pfam" id="PF00848">
    <property type="entry name" value="Ring_hydroxyl_A"/>
    <property type="match status" value="1"/>
</dbReference>
<dbReference type="Pfam" id="PF00355">
    <property type="entry name" value="Rieske"/>
    <property type="match status" value="1"/>
</dbReference>
<name>A0ABW3YYR5_MYCRA</name>
<keyword evidence="6" id="KW-0411">Iron-sulfur</keyword>
<keyword evidence="2" id="KW-0001">2Fe-2S</keyword>
<dbReference type="PANTHER" id="PTHR43756">
    <property type="entry name" value="CHOLINE MONOOXYGENASE, CHLOROPLASTIC"/>
    <property type="match status" value="1"/>
</dbReference>
<evidence type="ECO:0000313" key="8">
    <source>
        <dbReference type="EMBL" id="MFD1328975.1"/>
    </source>
</evidence>
<dbReference type="CDD" id="cd03469">
    <property type="entry name" value="Rieske_RO_Alpha_N"/>
    <property type="match status" value="1"/>
</dbReference>
<organism evidence="8 9">
    <name type="scientific">Mycoplana ramosa</name>
    <name type="common">Mycoplana bullata</name>
    <dbReference type="NCBI Taxonomy" id="40837"/>
    <lineage>
        <taxon>Bacteria</taxon>
        <taxon>Pseudomonadati</taxon>
        <taxon>Pseudomonadota</taxon>
        <taxon>Alphaproteobacteria</taxon>
        <taxon>Hyphomicrobiales</taxon>
        <taxon>Rhizobiaceae</taxon>
        <taxon>Mycoplana</taxon>
    </lineage>
</organism>
<protein>
    <submittedName>
        <fullName evidence="8">Aromatic ring-hydroxylating dioxygenase subunit alpha</fullName>
        <ecNumber evidence="8">1.14.13.-</ecNumber>
    </submittedName>
</protein>
<keyword evidence="9" id="KW-1185">Reference proteome</keyword>
<comment type="cofactor">
    <cofactor evidence="1">
        <name>Fe cation</name>
        <dbReference type="ChEBI" id="CHEBI:24875"/>
    </cofactor>
</comment>
<proteinExistence type="predicted"/>
<keyword evidence="8" id="KW-0223">Dioxygenase</keyword>
<dbReference type="InterPro" id="IPR015879">
    <property type="entry name" value="Ring_hydroxy_dOase_asu_C_dom"/>
</dbReference>
<reference evidence="9" key="1">
    <citation type="journal article" date="2019" name="Int. J. Syst. Evol. Microbiol.">
        <title>The Global Catalogue of Microorganisms (GCM) 10K type strain sequencing project: providing services to taxonomists for standard genome sequencing and annotation.</title>
        <authorList>
            <consortium name="The Broad Institute Genomics Platform"/>
            <consortium name="The Broad Institute Genome Sequencing Center for Infectious Disease"/>
            <person name="Wu L."/>
            <person name="Ma J."/>
        </authorList>
    </citation>
    <scope>NUCLEOTIDE SEQUENCE [LARGE SCALE GENOMIC DNA]</scope>
    <source>
        <strain evidence="9">CCUG 55609</strain>
    </source>
</reference>
<dbReference type="SUPFAM" id="SSF50022">
    <property type="entry name" value="ISP domain"/>
    <property type="match status" value="1"/>
</dbReference>
<dbReference type="InterPro" id="IPR036922">
    <property type="entry name" value="Rieske_2Fe-2S_sf"/>
</dbReference>
<dbReference type="InterPro" id="IPR017941">
    <property type="entry name" value="Rieske_2Fe-2S"/>
</dbReference>
<comment type="caution">
    <text evidence="8">The sequence shown here is derived from an EMBL/GenBank/DDBJ whole genome shotgun (WGS) entry which is preliminary data.</text>
</comment>